<comment type="function">
    <text evidence="2 11">Catalyzes the insertion of molybdate into adenylated molybdopterin with the concomitant release of AMP.</text>
</comment>
<evidence type="ECO:0000313" key="13">
    <source>
        <dbReference type="EMBL" id="MBP0481869.1"/>
    </source>
</evidence>
<dbReference type="InterPro" id="IPR038987">
    <property type="entry name" value="MoeA-like"/>
</dbReference>
<dbReference type="Gene3D" id="3.40.980.10">
    <property type="entry name" value="MoaB/Mog-like domain"/>
    <property type="match status" value="1"/>
</dbReference>
<gene>
    <name evidence="13" type="ORF">J5474_05105</name>
</gene>
<dbReference type="Gene3D" id="2.170.190.11">
    <property type="entry name" value="Molybdopterin biosynthesis moea protein, domain 3"/>
    <property type="match status" value="1"/>
</dbReference>
<evidence type="ECO:0000256" key="3">
    <source>
        <dbReference type="ARBA" id="ARBA00005046"/>
    </source>
</evidence>
<dbReference type="Pfam" id="PF03454">
    <property type="entry name" value="MoeA_C"/>
    <property type="match status" value="1"/>
</dbReference>
<dbReference type="SUPFAM" id="SSF63867">
    <property type="entry name" value="MoeA C-terminal domain-like"/>
    <property type="match status" value="1"/>
</dbReference>
<evidence type="ECO:0000256" key="2">
    <source>
        <dbReference type="ARBA" id="ARBA00002901"/>
    </source>
</evidence>
<dbReference type="NCBIfam" id="NF045515">
    <property type="entry name" value="Glp_gephyrin"/>
    <property type="match status" value="1"/>
</dbReference>
<evidence type="ECO:0000256" key="6">
    <source>
        <dbReference type="ARBA" id="ARBA00022679"/>
    </source>
</evidence>
<evidence type="ECO:0000313" key="14">
    <source>
        <dbReference type="Proteomes" id="UP000675940"/>
    </source>
</evidence>
<dbReference type="InterPro" id="IPR005110">
    <property type="entry name" value="MoeA_linker/N"/>
</dbReference>
<dbReference type="Gene3D" id="3.90.105.10">
    <property type="entry name" value="Molybdopterin biosynthesis moea protein, domain 2"/>
    <property type="match status" value="1"/>
</dbReference>
<protein>
    <recommendedName>
        <fullName evidence="11">Molybdopterin molybdenumtransferase</fullName>
        <ecNumber evidence="11">2.10.1.1</ecNumber>
    </recommendedName>
</protein>
<keyword evidence="8 11" id="KW-0460">Magnesium</keyword>
<evidence type="ECO:0000256" key="4">
    <source>
        <dbReference type="ARBA" id="ARBA00010763"/>
    </source>
</evidence>
<dbReference type="SUPFAM" id="SSF53218">
    <property type="entry name" value="Molybdenum cofactor biosynthesis proteins"/>
    <property type="match status" value="1"/>
</dbReference>
<evidence type="ECO:0000256" key="9">
    <source>
        <dbReference type="ARBA" id="ARBA00023150"/>
    </source>
</evidence>
<evidence type="ECO:0000259" key="12">
    <source>
        <dbReference type="SMART" id="SM00852"/>
    </source>
</evidence>
<dbReference type="CDD" id="cd00887">
    <property type="entry name" value="MoeA"/>
    <property type="match status" value="1"/>
</dbReference>
<dbReference type="Proteomes" id="UP000675940">
    <property type="component" value="Unassembled WGS sequence"/>
</dbReference>
<dbReference type="InterPro" id="IPR036688">
    <property type="entry name" value="MoeA_C_domain_IV_sf"/>
</dbReference>
<keyword evidence="7 11" id="KW-0479">Metal-binding</keyword>
<dbReference type="InterPro" id="IPR036425">
    <property type="entry name" value="MoaB/Mog-like_dom_sf"/>
</dbReference>
<feature type="domain" description="MoaB/Mog" evidence="12">
    <location>
        <begin position="171"/>
        <end position="308"/>
    </location>
</feature>
<keyword evidence="14" id="KW-1185">Reference proteome</keyword>
<sequence length="388" mass="40600">MITVSEALDRLFAQVRPLPTEVVPLIEAAGRTLARPVSAKRTQPPFASSAMDGYAVTEAAPGQRFSVIGESAAGHRHHGPVGDGEAVRIFTGAPVPEGAARVVIQEDVARQGDTITILDRLEPGDNIRPAGTDFAEGATIDAPRILGPNDIALLASMNIARVPVMRKPRVALISTGDELVMPGEAPGPDQIIASNTFGLHALLAAHGAEPRLLPIARDTRASLEHAFGLIADADLVITIGGASVGDHDLVAPVAEALGMERAFHKVAMRPGKPLMSGRLNDAMMIGLPGNPVSAMVCGHVFVLPVIRAMLGHPAASAPRLRAPLAAPLGPNGPREHYMRAVLNKDGLTAAERQDSSLLSVLGTANALLVRPIADPARRKGEVLDYLPL</sequence>
<keyword evidence="9 11" id="KW-0501">Molybdenum cofactor biosynthesis</keyword>
<comment type="similarity">
    <text evidence="4 11">Belongs to the MoeA family.</text>
</comment>
<proteinExistence type="inferred from homology"/>
<evidence type="ECO:0000256" key="11">
    <source>
        <dbReference type="RuleBase" id="RU365090"/>
    </source>
</evidence>
<dbReference type="SUPFAM" id="SSF63882">
    <property type="entry name" value="MoeA N-terminal region -like"/>
    <property type="match status" value="1"/>
</dbReference>
<dbReference type="EMBL" id="JAGISH010000002">
    <property type="protein sequence ID" value="MBP0481869.1"/>
    <property type="molecule type" value="Genomic_DNA"/>
</dbReference>
<dbReference type="InterPro" id="IPR005111">
    <property type="entry name" value="MoeA_C_domain_IV"/>
</dbReference>
<organism evidence="13 14">
    <name type="scientific">Sagittula salina</name>
    <dbReference type="NCBI Taxonomy" id="2820268"/>
    <lineage>
        <taxon>Bacteria</taxon>
        <taxon>Pseudomonadati</taxon>
        <taxon>Pseudomonadota</taxon>
        <taxon>Alphaproteobacteria</taxon>
        <taxon>Rhodobacterales</taxon>
        <taxon>Roseobacteraceae</taxon>
        <taxon>Sagittula</taxon>
    </lineage>
</organism>
<dbReference type="RefSeq" id="WP_209359724.1">
    <property type="nucleotide sequence ID" value="NZ_JAGISH010000002.1"/>
</dbReference>
<dbReference type="Pfam" id="PF00994">
    <property type="entry name" value="MoCF_biosynth"/>
    <property type="match status" value="1"/>
</dbReference>
<dbReference type="FunFam" id="3.40.980.10:FF:000004">
    <property type="entry name" value="Molybdopterin molybdenumtransferase"/>
    <property type="match status" value="1"/>
</dbReference>
<dbReference type="GO" id="GO:0006777">
    <property type="term" value="P:Mo-molybdopterin cofactor biosynthetic process"/>
    <property type="evidence" value="ECO:0007669"/>
    <property type="project" value="UniProtKB-UniRule"/>
</dbReference>
<evidence type="ECO:0000256" key="1">
    <source>
        <dbReference type="ARBA" id="ARBA00001946"/>
    </source>
</evidence>
<dbReference type="GO" id="GO:0061599">
    <property type="term" value="F:molybdopterin molybdotransferase activity"/>
    <property type="evidence" value="ECO:0007669"/>
    <property type="project" value="UniProtKB-UniRule"/>
</dbReference>
<evidence type="ECO:0000256" key="10">
    <source>
        <dbReference type="ARBA" id="ARBA00047317"/>
    </source>
</evidence>
<evidence type="ECO:0000256" key="5">
    <source>
        <dbReference type="ARBA" id="ARBA00022505"/>
    </source>
</evidence>
<dbReference type="PANTHER" id="PTHR10192">
    <property type="entry name" value="MOLYBDOPTERIN BIOSYNTHESIS PROTEIN"/>
    <property type="match status" value="1"/>
</dbReference>
<dbReference type="Pfam" id="PF03453">
    <property type="entry name" value="MoeA_N"/>
    <property type="match status" value="1"/>
</dbReference>
<dbReference type="SMART" id="SM00852">
    <property type="entry name" value="MoCF_biosynth"/>
    <property type="match status" value="1"/>
</dbReference>
<dbReference type="Gene3D" id="2.40.340.10">
    <property type="entry name" value="MoeA, C-terminal, domain IV"/>
    <property type="match status" value="1"/>
</dbReference>
<dbReference type="InterPro" id="IPR001453">
    <property type="entry name" value="MoaB/Mog_dom"/>
</dbReference>
<comment type="catalytic activity">
    <reaction evidence="10">
        <text>adenylyl-molybdopterin + molybdate = Mo-molybdopterin + AMP + H(+)</text>
        <dbReference type="Rhea" id="RHEA:35047"/>
        <dbReference type="ChEBI" id="CHEBI:15378"/>
        <dbReference type="ChEBI" id="CHEBI:36264"/>
        <dbReference type="ChEBI" id="CHEBI:62727"/>
        <dbReference type="ChEBI" id="CHEBI:71302"/>
        <dbReference type="ChEBI" id="CHEBI:456215"/>
        <dbReference type="EC" id="2.10.1.1"/>
    </reaction>
</comment>
<name>A0A940MM43_9RHOB</name>
<dbReference type="GO" id="GO:0046872">
    <property type="term" value="F:metal ion binding"/>
    <property type="evidence" value="ECO:0007669"/>
    <property type="project" value="UniProtKB-UniRule"/>
</dbReference>
<comment type="cofactor">
    <cofactor evidence="1 11">
        <name>Mg(2+)</name>
        <dbReference type="ChEBI" id="CHEBI:18420"/>
    </cofactor>
</comment>
<comment type="pathway">
    <text evidence="3 11">Cofactor biosynthesis; molybdopterin biosynthesis.</text>
</comment>
<keyword evidence="5 11" id="KW-0500">Molybdenum</keyword>
<evidence type="ECO:0000256" key="7">
    <source>
        <dbReference type="ARBA" id="ARBA00022723"/>
    </source>
</evidence>
<dbReference type="AlphaFoldDB" id="A0A940MM43"/>
<dbReference type="PANTHER" id="PTHR10192:SF5">
    <property type="entry name" value="GEPHYRIN"/>
    <property type="match status" value="1"/>
</dbReference>
<dbReference type="InterPro" id="IPR036135">
    <property type="entry name" value="MoeA_linker/N_sf"/>
</dbReference>
<reference evidence="13" key="1">
    <citation type="submission" date="2021-03" db="EMBL/GenBank/DDBJ databases">
        <title>Sagittula salina sp. nov. strain M10.9X isolated from the marine waste.</title>
        <authorList>
            <person name="Satari L."/>
            <person name="Molina-Menor E."/>
            <person name="Vidal-Verdu A."/>
            <person name="Pascual J."/>
            <person name="Pereto J."/>
            <person name="Porcar M."/>
        </authorList>
    </citation>
    <scope>NUCLEOTIDE SEQUENCE</scope>
    <source>
        <strain evidence="13">M10.9X</strain>
    </source>
</reference>
<keyword evidence="6 11" id="KW-0808">Transferase</keyword>
<comment type="caution">
    <text evidence="13">The sequence shown here is derived from an EMBL/GenBank/DDBJ whole genome shotgun (WGS) entry which is preliminary data.</text>
</comment>
<dbReference type="GO" id="GO:0005829">
    <property type="term" value="C:cytosol"/>
    <property type="evidence" value="ECO:0007669"/>
    <property type="project" value="TreeGrafter"/>
</dbReference>
<dbReference type="EC" id="2.10.1.1" evidence="11"/>
<evidence type="ECO:0000256" key="8">
    <source>
        <dbReference type="ARBA" id="ARBA00022842"/>
    </source>
</evidence>
<accession>A0A940MM43</accession>